<dbReference type="SUPFAM" id="SSF55961">
    <property type="entry name" value="Bet v1-like"/>
    <property type="match status" value="1"/>
</dbReference>
<proteinExistence type="predicted"/>
<sequence length="144" mass="15552">MVHVSRTFTVDKPVGVVVEYLKDFGNAVEWDPGTQECTRIGAGPIQVGSSWLNVSKVLGRTTELTYRLDTLEPGHLVFVGENETATSTDDIRVEPAGDAAAQITYSATIDLHGAAKLGAPVMKLEFEHLGNATEKQLTEVIARL</sequence>
<reference evidence="1" key="1">
    <citation type="journal article" date="2018" name="Int. J. Syst. Evol. Microbiol.">
        <title>Jatrophihabitans telluris sp. nov., isolated from sediment soil of lava forest wetlands and the emended description of the genus Jatrophihabitans.</title>
        <authorList>
            <person name="Lee K.C."/>
            <person name="Suh M.K."/>
            <person name="Eom M.K."/>
            <person name="Kim K.K."/>
            <person name="Kim J.S."/>
            <person name="Kim D.S."/>
            <person name="Ko S.H."/>
            <person name="Shin Y.K."/>
            <person name="Lee J.S."/>
        </authorList>
    </citation>
    <scope>NUCLEOTIDE SEQUENCE</scope>
    <source>
        <strain evidence="1">N237</strain>
    </source>
</reference>
<evidence type="ECO:0000313" key="1">
    <source>
        <dbReference type="EMBL" id="UQX89167.1"/>
    </source>
</evidence>
<dbReference type="Gene3D" id="3.30.530.20">
    <property type="match status" value="1"/>
</dbReference>
<dbReference type="RefSeq" id="WP_249773063.1">
    <property type="nucleotide sequence ID" value="NZ_CP097332.1"/>
</dbReference>
<accession>A0ABY4R112</accession>
<dbReference type="EMBL" id="CP097332">
    <property type="protein sequence ID" value="UQX89167.1"/>
    <property type="molecule type" value="Genomic_DNA"/>
</dbReference>
<gene>
    <name evidence="1" type="ORF">M6D93_03975</name>
</gene>
<dbReference type="InterPro" id="IPR023393">
    <property type="entry name" value="START-like_dom_sf"/>
</dbReference>
<dbReference type="Pfam" id="PF10604">
    <property type="entry name" value="Polyketide_cyc2"/>
    <property type="match status" value="1"/>
</dbReference>
<organism evidence="1 2">
    <name type="scientific">Jatrophihabitans telluris</name>
    <dbReference type="NCBI Taxonomy" id="2038343"/>
    <lineage>
        <taxon>Bacteria</taxon>
        <taxon>Bacillati</taxon>
        <taxon>Actinomycetota</taxon>
        <taxon>Actinomycetes</taxon>
        <taxon>Jatrophihabitantales</taxon>
        <taxon>Jatrophihabitantaceae</taxon>
        <taxon>Jatrophihabitans</taxon>
    </lineage>
</organism>
<dbReference type="InterPro" id="IPR019587">
    <property type="entry name" value="Polyketide_cyclase/dehydratase"/>
</dbReference>
<name>A0ABY4R112_9ACTN</name>
<dbReference type="Proteomes" id="UP001056336">
    <property type="component" value="Chromosome"/>
</dbReference>
<reference evidence="1" key="2">
    <citation type="submission" date="2022-05" db="EMBL/GenBank/DDBJ databases">
        <authorList>
            <person name="Kim J.-S."/>
            <person name="Lee K."/>
            <person name="Suh M."/>
            <person name="Eom M."/>
            <person name="Kim J.-S."/>
            <person name="Kim D.-S."/>
            <person name="Ko S.-H."/>
            <person name="Shin Y."/>
            <person name="Lee J.-S."/>
        </authorList>
    </citation>
    <scope>NUCLEOTIDE SEQUENCE</scope>
    <source>
        <strain evidence="1">N237</strain>
    </source>
</reference>
<protein>
    <submittedName>
        <fullName evidence="1">SRPBCC family protein</fullName>
    </submittedName>
</protein>
<keyword evidence="2" id="KW-1185">Reference proteome</keyword>
<evidence type="ECO:0000313" key="2">
    <source>
        <dbReference type="Proteomes" id="UP001056336"/>
    </source>
</evidence>